<dbReference type="SUPFAM" id="SSF52777">
    <property type="entry name" value="CoA-dependent acyltransferases"/>
    <property type="match status" value="1"/>
</dbReference>
<gene>
    <name evidence="5" type="ORF">QBC33DRAFT_564270</name>
</gene>
<evidence type="ECO:0000313" key="6">
    <source>
        <dbReference type="Proteomes" id="UP001244011"/>
    </source>
</evidence>
<sequence>MFQSMTRSLAIPHFLYTRAVDLTPLMSLRKRFAIDPSLSSHLKTGDSTAKLTPLPFVLKALSQAVTAFLALNSILYTEMDPNWPHIIVKAAHNFGVAIDTRSRLLVSVVKNVQNHSVISLAAELSRVGALAREGCLGPGDMRGATLVVSNIGSIGGQTVAPVILSPMTAVGACVQEGWSGSSRDISSC</sequence>
<evidence type="ECO:0000256" key="1">
    <source>
        <dbReference type="ARBA" id="ARBA00001938"/>
    </source>
</evidence>
<accession>A0AAJ0BR93</accession>
<reference evidence="5" key="1">
    <citation type="submission" date="2023-06" db="EMBL/GenBank/DDBJ databases">
        <title>Genome-scale phylogeny and comparative genomics of the fungal order Sordariales.</title>
        <authorList>
            <consortium name="Lawrence Berkeley National Laboratory"/>
            <person name="Hensen N."/>
            <person name="Bonometti L."/>
            <person name="Westerberg I."/>
            <person name="Brannstrom I.O."/>
            <person name="Guillou S."/>
            <person name="Cros-Aarteil S."/>
            <person name="Calhoun S."/>
            <person name="Haridas S."/>
            <person name="Kuo A."/>
            <person name="Mondo S."/>
            <person name="Pangilinan J."/>
            <person name="Riley R."/>
            <person name="Labutti K."/>
            <person name="Andreopoulos B."/>
            <person name="Lipzen A."/>
            <person name="Chen C."/>
            <person name="Yanf M."/>
            <person name="Daum C."/>
            <person name="Ng V."/>
            <person name="Clum A."/>
            <person name="Steindorff A."/>
            <person name="Ohm R."/>
            <person name="Martin F."/>
            <person name="Silar P."/>
            <person name="Natvig D."/>
            <person name="Lalanne C."/>
            <person name="Gautier V."/>
            <person name="Ament-Velasquez S.L."/>
            <person name="Kruys A."/>
            <person name="Hutchinson M.I."/>
            <person name="Powell A.J."/>
            <person name="Barry K."/>
            <person name="Miller A.N."/>
            <person name="Grigoriev I.V."/>
            <person name="Debuchy R."/>
            <person name="Gladieux P."/>
            <person name="Thoren M.H."/>
            <person name="Johannesson H."/>
        </authorList>
    </citation>
    <scope>NUCLEOTIDE SEQUENCE</scope>
    <source>
        <strain evidence="5">8032-3</strain>
    </source>
</reference>
<evidence type="ECO:0000256" key="3">
    <source>
        <dbReference type="ARBA" id="ARBA00023315"/>
    </source>
</evidence>
<dbReference type="Gene3D" id="3.30.559.10">
    <property type="entry name" value="Chloramphenicol acetyltransferase-like domain"/>
    <property type="match status" value="1"/>
</dbReference>
<protein>
    <submittedName>
        <fullName evidence="5">2-oxoacid dehydrogenase acyltransferase</fullName>
    </submittedName>
</protein>
<dbReference type="InterPro" id="IPR001078">
    <property type="entry name" value="2-oxoacid_DH_actylTfrase"/>
</dbReference>
<dbReference type="Proteomes" id="UP001244011">
    <property type="component" value="Unassembled WGS sequence"/>
</dbReference>
<feature type="domain" description="2-oxoacid dehydrogenase acyltransferase catalytic" evidence="4">
    <location>
        <begin position="1"/>
        <end position="172"/>
    </location>
</feature>
<dbReference type="InterPro" id="IPR050743">
    <property type="entry name" value="2-oxoacid_DH_E2_comp"/>
</dbReference>
<organism evidence="5 6">
    <name type="scientific">Phialemonium atrogriseum</name>
    <dbReference type="NCBI Taxonomy" id="1093897"/>
    <lineage>
        <taxon>Eukaryota</taxon>
        <taxon>Fungi</taxon>
        <taxon>Dikarya</taxon>
        <taxon>Ascomycota</taxon>
        <taxon>Pezizomycotina</taxon>
        <taxon>Sordariomycetes</taxon>
        <taxon>Sordariomycetidae</taxon>
        <taxon>Cephalothecales</taxon>
        <taxon>Cephalothecaceae</taxon>
        <taxon>Phialemonium</taxon>
    </lineage>
</organism>
<comment type="caution">
    <text evidence="5">The sequence shown here is derived from an EMBL/GenBank/DDBJ whole genome shotgun (WGS) entry which is preliminary data.</text>
</comment>
<dbReference type="Pfam" id="PF00198">
    <property type="entry name" value="2-oxoacid_dh"/>
    <property type="match status" value="1"/>
</dbReference>
<keyword evidence="2" id="KW-0808">Transferase</keyword>
<evidence type="ECO:0000259" key="4">
    <source>
        <dbReference type="Pfam" id="PF00198"/>
    </source>
</evidence>
<dbReference type="RefSeq" id="XP_060278156.1">
    <property type="nucleotide sequence ID" value="XM_060430352.1"/>
</dbReference>
<proteinExistence type="predicted"/>
<evidence type="ECO:0000256" key="2">
    <source>
        <dbReference type="ARBA" id="ARBA00022679"/>
    </source>
</evidence>
<dbReference type="GeneID" id="85313539"/>
<dbReference type="AlphaFoldDB" id="A0AAJ0BR93"/>
<keyword evidence="6" id="KW-1185">Reference proteome</keyword>
<dbReference type="GO" id="GO:0005739">
    <property type="term" value="C:mitochondrion"/>
    <property type="evidence" value="ECO:0007669"/>
    <property type="project" value="TreeGrafter"/>
</dbReference>
<dbReference type="InterPro" id="IPR023213">
    <property type="entry name" value="CAT-like_dom_sf"/>
</dbReference>
<keyword evidence="3 5" id="KW-0012">Acyltransferase</keyword>
<dbReference type="PANTHER" id="PTHR43178">
    <property type="entry name" value="DIHYDROLIPOAMIDE ACETYLTRANSFERASE COMPONENT OF PYRUVATE DEHYDROGENASE COMPLEX"/>
    <property type="match status" value="1"/>
</dbReference>
<dbReference type="EMBL" id="MU839046">
    <property type="protein sequence ID" value="KAK1761943.1"/>
    <property type="molecule type" value="Genomic_DNA"/>
</dbReference>
<dbReference type="GO" id="GO:0031405">
    <property type="term" value="F:lipoic acid binding"/>
    <property type="evidence" value="ECO:0007669"/>
    <property type="project" value="TreeGrafter"/>
</dbReference>
<evidence type="ECO:0000313" key="5">
    <source>
        <dbReference type="EMBL" id="KAK1761943.1"/>
    </source>
</evidence>
<comment type="cofactor">
    <cofactor evidence="1">
        <name>(R)-lipoate</name>
        <dbReference type="ChEBI" id="CHEBI:83088"/>
    </cofactor>
</comment>
<dbReference type="GO" id="GO:0016407">
    <property type="term" value="F:acetyltransferase activity"/>
    <property type="evidence" value="ECO:0007669"/>
    <property type="project" value="TreeGrafter"/>
</dbReference>
<dbReference type="PANTHER" id="PTHR43178:SF5">
    <property type="entry name" value="LIPOAMIDE ACYLTRANSFERASE COMPONENT OF BRANCHED-CHAIN ALPHA-KETO ACID DEHYDROGENASE COMPLEX, MITOCHONDRIAL"/>
    <property type="match status" value="1"/>
</dbReference>
<name>A0AAJ0BR93_9PEZI</name>